<comment type="caution">
    <text evidence="2">The sequence shown here is derived from an EMBL/GenBank/DDBJ whole genome shotgun (WGS) entry which is preliminary data.</text>
</comment>
<sequence>MKKELWRGVLALAVLSLPALAKTGVSFSHKDWEVVCDNTLTCRAAGYSVKKEKAVRCC</sequence>
<feature type="signal peptide" evidence="1">
    <location>
        <begin position="1"/>
        <end position="21"/>
    </location>
</feature>
<dbReference type="Proteomes" id="UP000254571">
    <property type="component" value="Unassembled WGS sequence"/>
</dbReference>
<reference evidence="2 3" key="1">
    <citation type="submission" date="2018-06" db="EMBL/GenBank/DDBJ databases">
        <authorList>
            <consortium name="Pathogen Informatics"/>
            <person name="Doyle S."/>
        </authorList>
    </citation>
    <scope>NUCLEOTIDE SEQUENCE [LARGE SCALE GENOMIC DNA]</scope>
    <source>
        <strain evidence="2 3">NCTC9149</strain>
    </source>
</reference>
<evidence type="ECO:0000256" key="1">
    <source>
        <dbReference type="SAM" id="SignalP"/>
    </source>
</evidence>
<accession>A0A7H4PB24</accession>
<evidence type="ECO:0000313" key="2">
    <source>
        <dbReference type="EMBL" id="STW09639.1"/>
    </source>
</evidence>
<evidence type="ECO:0000313" key="3">
    <source>
        <dbReference type="Proteomes" id="UP000254571"/>
    </source>
</evidence>
<dbReference type="EMBL" id="UGMX01000002">
    <property type="protein sequence ID" value="STW09639.1"/>
    <property type="molecule type" value="Genomic_DNA"/>
</dbReference>
<organism evidence="2 3">
    <name type="scientific">Klebsiella grimontii</name>
    <dbReference type="NCBI Taxonomy" id="2058152"/>
    <lineage>
        <taxon>Bacteria</taxon>
        <taxon>Pseudomonadati</taxon>
        <taxon>Pseudomonadota</taxon>
        <taxon>Gammaproteobacteria</taxon>
        <taxon>Enterobacterales</taxon>
        <taxon>Enterobacteriaceae</taxon>
        <taxon>Klebsiella/Raoultella group</taxon>
        <taxon>Klebsiella</taxon>
    </lineage>
</organism>
<dbReference type="AlphaFoldDB" id="A0A7H4PB24"/>
<gene>
    <name evidence="2" type="ORF">NCTC9149_06138</name>
</gene>
<proteinExistence type="predicted"/>
<feature type="chain" id="PRO_5028828740" evidence="1">
    <location>
        <begin position="22"/>
        <end position="58"/>
    </location>
</feature>
<name>A0A7H4PB24_9ENTR</name>
<keyword evidence="1" id="KW-0732">Signal</keyword>
<protein>
    <submittedName>
        <fullName evidence="2">Protein of uncharacterized function (DUF1176)</fullName>
    </submittedName>
</protein>